<evidence type="ECO:0000313" key="6">
    <source>
        <dbReference type="EMBL" id="OGE78292.1"/>
    </source>
</evidence>
<protein>
    <submittedName>
        <fullName evidence="6">Uncharacterized protein</fullName>
    </submittedName>
</protein>
<keyword evidence="4 5" id="KW-0472">Membrane</keyword>
<dbReference type="AlphaFoldDB" id="A0A1F5NLA2"/>
<comment type="caution">
    <text evidence="6">The sequence shown here is derived from an EMBL/GenBank/DDBJ whole genome shotgun (WGS) entry which is preliminary data.</text>
</comment>
<evidence type="ECO:0000313" key="7">
    <source>
        <dbReference type="Proteomes" id="UP000176864"/>
    </source>
</evidence>
<feature type="transmembrane region" description="Helical" evidence="5">
    <location>
        <begin position="142"/>
        <end position="160"/>
    </location>
</feature>
<proteinExistence type="predicted"/>
<sequence length="186" mass="20869">MTRKYLLVSLLIIIAAAVILLAMGRIPFCKCGVISIWSSDVTSNQQSQQFADPYTVTHILHGTILYLFIWIAFGRRLSVGQRLVLAVAVEGVWEILENTDFIINRYREQTFSYDYYGDSVFNSVGDIIAMMIGFIAAAKLPVKVSVICSILLDLALLFLIRDSLAVNIIMLIHPIEAIKTWQLGKL</sequence>
<dbReference type="InterPro" id="IPR019691">
    <property type="entry name" value="DUF2585"/>
</dbReference>
<evidence type="ECO:0000256" key="1">
    <source>
        <dbReference type="ARBA" id="ARBA00022475"/>
    </source>
</evidence>
<keyword evidence="2 5" id="KW-0812">Transmembrane</keyword>
<dbReference type="GO" id="GO:0005886">
    <property type="term" value="C:plasma membrane"/>
    <property type="evidence" value="ECO:0007669"/>
    <property type="project" value="InterPro"/>
</dbReference>
<dbReference type="Proteomes" id="UP000176864">
    <property type="component" value="Unassembled WGS sequence"/>
</dbReference>
<evidence type="ECO:0000256" key="3">
    <source>
        <dbReference type="ARBA" id="ARBA00022989"/>
    </source>
</evidence>
<feature type="transmembrane region" description="Helical" evidence="5">
    <location>
        <begin position="55"/>
        <end position="73"/>
    </location>
</feature>
<evidence type="ECO:0000256" key="5">
    <source>
        <dbReference type="SAM" id="Phobius"/>
    </source>
</evidence>
<dbReference type="STRING" id="1817824.A2751_04035"/>
<evidence type="ECO:0000256" key="2">
    <source>
        <dbReference type="ARBA" id="ARBA00022692"/>
    </source>
</evidence>
<reference evidence="6 7" key="1">
    <citation type="journal article" date="2016" name="Nat. Commun.">
        <title>Thousands of microbial genomes shed light on interconnected biogeochemical processes in an aquifer system.</title>
        <authorList>
            <person name="Anantharaman K."/>
            <person name="Brown C.T."/>
            <person name="Hug L.A."/>
            <person name="Sharon I."/>
            <person name="Castelle C.J."/>
            <person name="Probst A.J."/>
            <person name="Thomas B.C."/>
            <person name="Singh A."/>
            <person name="Wilkins M.J."/>
            <person name="Karaoz U."/>
            <person name="Brodie E.L."/>
            <person name="Williams K.H."/>
            <person name="Hubbard S.S."/>
            <person name="Banfield J.F."/>
        </authorList>
    </citation>
    <scope>NUCLEOTIDE SEQUENCE [LARGE SCALE GENOMIC DNA]</scope>
</reference>
<dbReference type="Pfam" id="PF10755">
    <property type="entry name" value="DUF2585"/>
    <property type="match status" value="1"/>
</dbReference>
<dbReference type="EMBL" id="MFEK01000014">
    <property type="protein sequence ID" value="OGE78292.1"/>
    <property type="molecule type" value="Genomic_DNA"/>
</dbReference>
<keyword evidence="3 5" id="KW-1133">Transmembrane helix</keyword>
<organism evidence="6 7">
    <name type="scientific">Candidatus Doudnabacteria bacterium RIFCSPHIGHO2_01_FULL_46_14</name>
    <dbReference type="NCBI Taxonomy" id="1817824"/>
    <lineage>
        <taxon>Bacteria</taxon>
        <taxon>Candidatus Doudnaibacteriota</taxon>
    </lineage>
</organism>
<evidence type="ECO:0000256" key="4">
    <source>
        <dbReference type="ARBA" id="ARBA00023136"/>
    </source>
</evidence>
<accession>A0A1F5NLA2</accession>
<feature type="transmembrane region" description="Helical" evidence="5">
    <location>
        <begin position="115"/>
        <end position="136"/>
    </location>
</feature>
<keyword evidence="1" id="KW-1003">Cell membrane</keyword>
<name>A0A1F5NLA2_9BACT</name>
<gene>
    <name evidence="6" type="ORF">A2751_04035</name>
</gene>